<sequence length="200" mass="23879">MNSSIDISEIKNGMKSCLENASELIKDAELLLENKRFARTHTLTQLAIEEIGKSMMLYEFYNSLQMDKRKEFDFKKFRKNFRDHKWKTFETKIIDIWMFAENKGSDFDSFAKNNFKEIQKVKEGHYDNLKNESLYVSLKNDKFCKPNDLFTEIDTSKFLEYGKRKVEFITDWTLKWLDMDEWLGADKEGIVTELQNDLKK</sequence>
<protein>
    <submittedName>
        <fullName evidence="1">AbiV family abortive infection protein</fullName>
    </submittedName>
</protein>
<gene>
    <name evidence="1" type="ORF">P7122_03290</name>
</gene>
<dbReference type="Pfam" id="PF18728">
    <property type="entry name" value="HEPN_AbiV"/>
    <property type="match status" value="1"/>
</dbReference>
<dbReference type="EMBL" id="JARSBN010000001">
    <property type="protein sequence ID" value="MDG4714883.1"/>
    <property type="molecule type" value="Genomic_DNA"/>
</dbReference>
<keyword evidence="2" id="KW-1185">Reference proteome</keyword>
<dbReference type="RefSeq" id="WP_278004343.1">
    <property type="nucleotide sequence ID" value="NZ_JARSBN010000001.1"/>
</dbReference>
<organism evidence="1 2">
    <name type="scientific">Winogradskyella marincola</name>
    <dbReference type="NCBI Taxonomy" id="3037795"/>
    <lineage>
        <taxon>Bacteria</taxon>
        <taxon>Pseudomonadati</taxon>
        <taxon>Bacteroidota</taxon>
        <taxon>Flavobacteriia</taxon>
        <taxon>Flavobacteriales</taxon>
        <taxon>Flavobacteriaceae</taxon>
        <taxon>Winogradskyella</taxon>
    </lineage>
</organism>
<comment type="caution">
    <text evidence="1">The sequence shown here is derived from an EMBL/GenBank/DDBJ whole genome shotgun (WGS) entry which is preliminary data.</text>
</comment>
<name>A0ABT6FYL8_9FLAO</name>
<proteinExistence type="predicted"/>
<reference evidence="1 2" key="1">
    <citation type="submission" date="2023-03" db="EMBL/GenBank/DDBJ databases">
        <title>Strain YYF002 represents a novel species in the genus Winogradskyella isolated from seawater.</title>
        <authorList>
            <person name="Fu Z.-Y."/>
        </authorList>
    </citation>
    <scope>NUCLEOTIDE SEQUENCE [LARGE SCALE GENOMIC DNA]</scope>
    <source>
        <strain evidence="1 2">YYF002</strain>
    </source>
</reference>
<evidence type="ECO:0000313" key="2">
    <source>
        <dbReference type="Proteomes" id="UP001529085"/>
    </source>
</evidence>
<dbReference type="Proteomes" id="UP001529085">
    <property type="component" value="Unassembled WGS sequence"/>
</dbReference>
<evidence type="ECO:0000313" key="1">
    <source>
        <dbReference type="EMBL" id="MDG4714883.1"/>
    </source>
</evidence>
<accession>A0ABT6FYL8</accession>
<dbReference type="NCBIfam" id="TIGR04498">
    <property type="entry name" value="AbiV_defense"/>
    <property type="match status" value="1"/>
</dbReference>
<dbReference type="InterPro" id="IPR030987">
    <property type="entry name" value="AbiV"/>
</dbReference>